<keyword evidence="6" id="KW-0732">Signal</keyword>
<dbReference type="SUPFAM" id="SSF52540">
    <property type="entry name" value="P-loop containing nucleoside triphosphate hydrolases"/>
    <property type="match status" value="1"/>
</dbReference>
<dbReference type="InterPro" id="IPR001650">
    <property type="entry name" value="Helicase_C-like"/>
</dbReference>
<keyword evidence="2 5" id="KW-0378">Hydrolase</keyword>
<evidence type="ECO:0000256" key="1">
    <source>
        <dbReference type="ARBA" id="ARBA00022741"/>
    </source>
</evidence>
<organism evidence="8 9">
    <name type="scientific">Rhododendron williamsianum</name>
    <dbReference type="NCBI Taxonomy" id="262921"/>
    <lineage>
        <taxon>Eukaryota</taxon>
        <taxon>Viridiplantae</taxon>
        <taxon>Streptophyta</taxon>
        <taxon>Embryophyta</taxon>
        <taxon>Tracheophyta</taxon>
        <taxon>Spermatophyta</taxon>
        <taxon>Magnoliopsida</taxon>
        <taxon>eudicotyledons</taxon>
        <taxon>Gunneridae</taxon>
        <taxon>Pentapetalae</taxon>
        <taxon>asterids</taxon>
        <taxon>Ericales</taxon>
        <taxon>Ericaceae</taxon>
        <taxon>Ericoideae</taxon>
        <taxon>Rhodoreae</taxon>
        <taxon>Rhododendron</taxon>
    </lineage>
</organism>
<dbReference type="GO" id="GO:0003724">
    <property type="term" value="F:RNA helicase activity"/>
    <property type="evidence" value="ECO:0007669"/>
    <property type="project" value="UniProtKB-EC"/>
</dbReference>
<feature type="domain" description="Helicase C-terminal" evidence="7">
    <location>
        <begin position="42"/>
        <end position="103"/>
    </location>
</feature>
<dbReference type="Gene3D" id="3.40.50.300">
    <property type="entry name" value="P-loop containing nucleotide triphosphate hydrolases"/>
    <property type="match status" value="1"/>
</dbReference>
<sequence length="108" mass="12261">MLQKGNMWLQIGLLGLLRELAKLSKDGYRRDDSFGKLDKDLSQSKFLLEELDLKAVALHSLKTQSLRLATLHRFKLVLLATNVASRGLDIPIVDLVINYDMISQGYNF</sequence>
<dbReference type="GO" id="GO:0005524">
    <property type="term" value="F:ATP binding"/>
    <property type="evidence" value="ECO:0007669"/>
    <property type="project" value="UniProtKB-UniRule"/>
</dbReference>
<evidence type="ECO:0000256" key="5">
    <source>
        <dbReference type="RuleBase" id="RU365068"/>
    </source>
</evidence>
<dbReference type="Pfam" id="PF00271">
    <property type="entry name" value="Helicase_C"/>
    <property type="match status" value="1"/>
</dbReference>
<comment type="function">
    <text evidence="5">RNA helicase.</text>
</comment>
<dbReference type="PANTHER" id="PTHR24031">
    <property type="entry name" value="RNA HELICASE"/>
    <property type="match status" value="1"/>
</dbReference>
<dbReference type="EMBL" id="QEFC01001177">
    <property type="protein sequence ID" value="KAE9459275.1"/>
    <property type="molecule type" value="Genomic_DNA"/>
</dbReference>
<reference evidence="8 9" key="1">
    <citation type="journal article" date="2019" name="Genome Biol. Evol.">
        <title>The Rhododendron genome and chromosomal organization provide insight into shared whole-genome duplications across the heath family (Ericaceae).</title>
        <authorList>
            <person name="Soza V.L."/>
            <person name="Lindsley D."/>
            <person name="Waalkes A."/>
            <person name="Ramage E."/>
            <person name="Patwardhan R.P."/>
            <person name="Burton J.N."/>
            <person name="Adey A."/>
            <person name="Kumar A."/>
            <person name="Qiu R."/>
            <person name="Shendure J."/>
            <person name="Hall B."/>
        </authorList>
    </citation>
    <scope>NUCLEOTIDE SEQUENCE [LARGE SCALE GENOMIC DNA]</scope>
    <source>
        <strain evidence="8">RSF 1966-606</strain>
    </source>
</reference>
<evidence type="ECO:0000256" key="4">
    <source>
        <dbReference type="ARBA" id="ARBA00022884"/>
    </source>
</evidence>
<protein>
    <recommendedName>
        <fullName evidence="5">ATP-dependent RNA helicase</fullName>
        <ecNumber evidence="5">3.6.4.13</ecNumber>
    </recommendedName>
</protein>
<comment type="domain">
    <text evidence="5">The Q motif is unique to and characteristic of the DEAD box family of RNA helicases and controls ATP binding and hydrolysis.</text>
</comment>
<evidence type="ECO:0000313" key="8">
    <source>
        <dbReference type="EMBL" id="KAE9459275.1"/>
    </source>
</evidence>
<feature type="non-terminal residue" evidence="8">
    <location>
        <position position="1"/>
    </location>
</feature>
<evidence type="ECO:0000313" key="9">
    <source>
        <dbReference type="Proteomes" id="UP000428333"/>
    </source>
</evidence>
<dbReference type="Proteomes" id="UP000428333">
    <property type="component" value="Linkage Group LG05"/>
</dbReference>
<keyword evidence="9" id="KW-1185">Reference proteome</keyword>
<evidence type="ECO:0000259" key="7">
    <source>
        <dbReference type="SMART" id="SM00490"/>
    </source>
</evidence>
<keyword evidence="5" id="KW-0347">Helicase</keyword>
<keyword evidence="1 5" id="KW-0547">Nucleotide-binding</keyword>
<gene>
    <name evidence="8" type="ORF">C3L33_08817</name>
</gene>
<dbReference type="GO" id="GO:0003723">
    <property type="term" value="F:RNA binding"/>
    <property type="evidence" value="ECO:0007669"/>
    <property type="project" value="UniProtKB-UniRule"/>
</dbReference>
<comment type="caution">
    <text evidence="8">The sequence shown here is derived from an EMBL/GenBank/DDBJ whole genome shotgun (WGS) entry which is preliminary data.</text>
</comment>
<dbReference type="EC" id="3.6.4.13" evidence="5"/>
<dbReference type="OrthoDB" id="196131at2759"/>
<accession>A0A6A4LN80</accession>
<evidence type="ECO:0000256" key="2">
    <source>
        <dbReference type="ARBA" id="ARBA00022801"/>
    </source>
</evidence>
<keyword evidence="3 5" id="KW-0067">ATP-binding</keyword>
<feature type="chain" id="PRO_5025498800" description="ATP-dependent RNA helicase" evidence="6">
    <location>
        <begin position="24"/>
        <end position="108"/>
    </location>
</feature>
<comment type="similarity">
    <text evidence="5">Belongs to the DEAD box helicase family.</text>
</comment>
<proteinExistence type="inferred from homology"/>
<evidence type="ECO:0000256" key="6">
    <source>
        <dbReference type="SAM" id="SignalP"/>
    </source>
</evidence>
<dbReference type="InterPro" id="IPR027417">
    <property type="entry name" value="P-loop_NTPase"/>
</dbReference>
<keyword evidence="4 5" id="KW-0694">RNA-binding</keyword>
<evidence type="ECO:0000256" key="3">
    <source>
        <dbReference type="ARBA" id="ARBA00022840"/>
    </source>
</evidence>
<comment type="catalytic activity">
    <reaction evidence="5">
        <text>ATP + H2O = ADP + phosphate + H(+)</text>
        <dbReference type="Rhea" id="RHEA:13065"/>
        <dbReference type="ChEBI" id="CHEBI:15377"/>
        <dbReference type="ChEBI" id="CHEBI:15378"/>
        <dbReference type="ChEBI" id="CHEBI:30616"/>
        <dbReference type="ChEBI" id="CHEBI:43474"/>
        <dbReference type="ChEBI" id="CHEBI:456216"/>
        <dbReference type="EC" id="3.6.4.13"/>
    </reaction>
</comment>
<dbReference type="GO" id="GO:0016787">
    <property type="term" value="F:hydrolase activity"/>
    <property type="evidence" value="ECO:0007669"/>
    <property type="project" value="UniProtKB-KW"/>
</dbReference>
<feature type="signal peptide" evidence="6">
    <location>
        <begin position="1"/>
        <end position="23"/>
    </location>
</feature>
<name>A0A6A4LN80_9ERIC</name>
<dbReference type="SMART" id="SM00490">
    <property type="entry name" value="HELICc"/>
    <property type="match status" value="1"/>
</dbReference>
<dbReference type="AlphaFoldDB" id="A0A6A4LN80"/>